<name>A0A1G2HU91_9BACT</name>
<keyword evidence="3 6" id="KW-0812">Transmembrane</keyword>
<dbReference type="EMBL" id="MHOR01000036">
    <property type="protein sequence ID" value="OGZ66027.1"/>
    <property type="molecule type" value="Genomic_DNA"/>
</dbReference>
<gene>
    <name evidence="8" type="ORF">A3C58_00490</name>
</gene>
<keyword evidence="4 6" id="KW-1133">Transmembrane helix</keyword>
<evidence type="ECO:0000256" key="3">
    <source>
        <dbReference type="ARBA" id="ARBA00022692"/>
    </source>
</evidence>
<dbReference type="Pfam" id="PF04138">
    <property type="entry name" value="GtrA_DPMS_TM"/>
    <property type="match status" value="1"/>
</dbReference>
<sequence>MKVTDIIFALISGRILGFLIGDFLREWGISIGLYWTLLIWFALPIISLFCLWLAFLIGRKILFIFQAVKHLLVGAVATVFDLKIFEFLFFIFSISIPFASIFAKSLSFIISTFLKYWGNKYWAFQKHEKEDMHKEILQFFFITFIGLIIDVLSFYYFSKIFNSQIAIPEAIWLKFSVIFAALVAALWNFLGYKFFVFKK</sequence>
<dbReference type="GO" id="GO:0005886">
    <property type="term" value="C:plasma membrane"/>
    <property type="evidence" value="ECO:0007669"/>
    <property type="project" value="TreeGrafter"/>
</dbReference>
<feature type="transmembrane region" description="Helical" evidence="6">
    <location>
        <begin position="87"/>
        <end position="116"/>
    </location>
</feature>
<evidence type="ECO:0000256" key="2">
    <source>
        <dbReference type="ARBA" id="ARBA00009399"/>
    </source>
</evidence>
<evidence type="ECO:0000256" key="1">
    <source>
        <dbReference type="ARBA" id="ARBA00004141"/>
    </source>
</evidence>
<feature type="transmembrane region" description="Helical" evidence="6">
    <location>
        <begin position="136"/>
        <end position="158"/>
    </location>
</feature>
<evidence type="ECO:0000256" key="5">
    <source>
        <dbReference type="ARBA" id="ARBA00023136"/>
    </source>
</evidence>
<reference evidence="8 9" key="1">
    <citation type="journal article" date="2016" name="Nat. Commun.">
        <title>Thousands of microbial genomes shed light on interconnected biogeochemical processes in an aquifer system.</title>
        <authorList>
            <person name="Anantharaman K."/>
            <person name="Brown C.T."/>
            <person name="Hug L.A."/>
            <person name="Sharon I."/>
            <person name="Castelle C.J."/>
            <person name="Probst A.J."/>
            <person name="Thomas B.C."/>
            <person name="Singh A."/>
            <person name="Wilkins M.J."/>
            <person name="Karaoz U."/>
            <person name="Brodie E.L."/>
            <person name="Williams K.H."/>
            <person name="Hubbard S.S."/>
            <person name="Banfield J.F."/>
        </authorList>
    </citation>
    <scope>NUCLEOTIDE SEQUENCE [LARGE SCALE GENOMIC DNA]</scope>
</reference>
<dbReference type="PANTHER" id="PTHR38459">
    <property type="entry name" value="PROPHAGE BACTOPRENOL-LINKED GLUCOSE TRANSLOCASE HOMOLOG"/>
    <property type="match status" value="1"/>
</dbReference>
<evidence type="ECO:0000256" key="4">
    <source>
        <dbReference type="ARBA" id="ARBA00022989"/>
    </source>
</evidence>
<feature type="transmembrane region" description="Helical" evidence="6">
    <location>
        <begin position="31"/>
        <end position="55"/>
    </location>
</feature>
<dbReference type="PANTHER" id="PTHR38459:SF1">
    <property type="entry name" value="PROPHAGE BACTOPRENOL-LINKED GLUCOSE TRANSLOCASE HOMOLOG"/>
    <property type="match status" value="1"/>
</dbReference>
<dbReference type="STRING" id="1802205.A3C58_00490"/>
<dbReference type="Proteomes" id="UP000178380">
    <property type="component" value="Unassembled WGS sequence"/>
</dbReference>
<proteinExistence type="inferred from homology"/>
<dbReference type="GO" id="GO:0000271">
    <property type="term" value="P:polysaccharide biosynthetic process"/>
    <property type="evidence" value="ECO:0007669"/>
    <property type="project" value="InterPro"/>
</dbReference>
<feature type="transmembrane region" description="Helical" evidence="6">
    <location>
        <begin position="6"/>
        <end position="24"/>
    </location>
</feature>
<evidence type="ECO:0000313" key="8">
    <source>
        <dbReference type="EMBL" id="OGZ66027.1"/>
    </source>
</evidence>
<keyword evidence="5 6" id="KW-0472">Membrane</keyword>
<evidence type="ECO:0000313" key="9">
    <source>
        <dbReference type="Proteomes" id="UP000178380"/>
    </source>
</evidence>
<dbReference type="InterPro" id="IPR051401">
    <property type="entry name" value="GtrA_CellWall_Glycosyl"/>
</dbReference>
<dbReference type="AlphaFoldDB" id="A0A1G2HU91"/>
<evidence type="ECO:0000256" key="6">
    <source>
        <dbReference type="SAM" id="Phobius"/>
    </source>
</evidence>
<organism evidence="8 9">
    <name type="scientific">Candidatus Staskawiczbacteria bacterium RIFCSPHIGHO2_02_FULL_34_10</name>
    <dbReference type="NCBI Taxonomy" id="1802205"/>
    <lineage>
        <taxon>Bacteria</taxon>
        <taxon>Candidatus Staskawicziibacteriota</taxon>
    </lineage>
</organism>
<accession>A0A1G2HU91</accession>
<comment type="similarity">
    <text evidence="2">Belongs to the GtrA family.</text>
</comment>
<comment type="subcellular location">
    <subcellularLocation>
        <location evidence="1">Membrane</location>
        <topology evidence="1">Multi-pass membrane protein</topology>
    </subcellularLocation>
</comment>
<dbReference type="InterPro" id="IPR007267">
    <property type="entry name" value="GtrA_DPMS_TM"/>
</dbReference>
<feature type="domain" description="GtrA/DPMS transmembrane" evidence="7">
    <location>
        <begin position="70"/>
        <end position="197"/>
    </location>
</feature>
<evidence type="ECO:0000259" key="7">
    <source>
        <dbReference type="Pfam" id="PF04138"/>
    </source>
</evidence>
<feature type="transmembrane region" description="Helical" evidence="6">
    <location>
        <begin position="170"/>
        <end position="190"/>
    </location>
</feature>
<protein>
    <recommendedName>
        <fullName evidence="7">GtrA/DPMS transmembrane domain-containing protein</fullName>
    </recommendedName>
</protein>
<comment type="caution">
    <text evidence="8">The sequence shown here is derived from an EMBL/GenBank/DDBJ whole genome shotgun (WGS) entry which is preliminary data.</text>
</comment>